<name>A0A7W0HK31_9BACT</name>
<gene>
    <name evidence="1" type="ORF">HNR65_001061</name>
</gene>
<sequence>MKQYVIDQLREQDTEALENHLRQQYGPPALGRVYWVALDPEYLTPVQAAHEDCHPLFFALQIKPGAFAGEFLVRTHQRVRCDCMDYATKAQRNWLIDLMDSIVRQLGIPV</sequence>
<organism evidence="1 2">
    <name type="scientific">Desulfosalsimonas propionicica</name>
    <dbReference type="NCBI Taxonomy" id="332175"/>
    <lineage>
        <taxon>Bacteria</taxon>
        <taxon>Pseudomonadati</taxon>
        <taxon>Thermodesulfobacteriota</taxon>
        <taxon>Desulfobacteria</taxon>
        <taxon>Desulfobacterales</taxon>
        <taxon>Desulfosalsimonadaceae</taxon>
        <taxon>Desulfosalsimonas</taxon>
    </lineage>
</organism>
<dbReference type="EMBL" id="JACDUS010000002">
    <property type="protein sequence ID" value="MBA2880743.1"/>
    <property type="molecule type" value="Genomic_DNA"/>
</dbReference>
<evidence type="ECO:0000313" key="2">
    <source>
        <dbReference type="Proteomes" id="UP000525298"/>
    </source>
</evidence>
<dbReference type="Proteomes" id="UP000525298">
    <property type="component" value="Unassembled WGS sequence"/>
</dbReference>
<reference evidence="1 2" key="1">
    <citation type="submission" date="2020-07" db="EMBL/GenBank/DDBJ databases">
        <title>Genomic Encyclopedia of Type Strains, Phase IV (KMG-IV): sequencing the most valuable type-strain genomes for metagenomic binning, comparative biology and taxonomic classification.</title>
        <authorList>
            <person name="Goeker M."/>
        </authorList>
    </citation>
    <scope>NUCLEOTIDE SEQUENCE [LARGE SCALE GENOMIC DNA]</scope>
    <source>
        <strain evidence="1 2">DSM 17721</strain>
    </source>
</reference>
<comment type="caution">
    <text evidence="1">The sequence shown here is derived from an EMBL/GenBank/DDBJ whole genome shotgun (WGS) entry which is preliminary data.</text>
</comment>
<evidence type="ECO:0000313" key="1">
    <source>
        <dbReference type="EMBL" id="MBA2880743.1"/>
    </source>
</evidence>
<accession>A0A7W0HK31</accession>
<protein>
    <submittedName>
        <fullName evidence="1">Uncharacterized protein</fullName>
    </submittedName>
</protein>
<keyword evidence="2" id="KW-1185">Reference proteome</keyword>
<dbReference type="RefSeq" id="WP_181550402.1">
    <property type="nucleotide sequence ID" value="NZ_JACDUS010000002.1"/>
</dbReference>
<proteinExistence type="predicted"/>
<dbReference type="AlphaFoldDB" id="A0A7W0HK31"/>